<dbReference type="PaxDb" id="3880-AES99049"/>
<dbReference type="EMBL" id="CM001221">
    <property type="protein sequence ID" value="AES99049.1"/>
    <property type="molecule type" value="Genomic_DNA"/>
</dbReference>
<feature type="chain" id="PRO_5014573378" evidence="1">
    <location>
        <begin position="23"/>
        <end position="71"/>
    </location>
</feature>
<evidence type="ECO:0000313" key="4">
    <source>
        <dbReference type="EMBL" id="RHN56778.1"/>
    </source>
</evidence>
<dbReference type="EMBL" id="PSQE01000005">
    <property type="protein sequence ID" value="RHN56778.1"/>
    <property type="molecule type" value="Genomic_DNA"/>
</dbReference>
<evidence type="ECO:0000256" key="1">
    <source>
        <dbReference type="SAM" id="SignalP"/>
    </source>
</evidence>
<evidence type="ECO:0000259" key="2">
    <source>
        <dbReference type="Pfam" id="PF07127"/>
    </source>
</evidence>
<proteinExistence type="predicted"/>
<keyword evidence="1" id="KW-0732">Signal</keyword>
<organism evidence="3 6">
    <name type="scientific">Medicago truncatula</name>
    <name type="common">Barrel medic</name>
    <name type="synonym">Medicago tribuloides</name>
    <dbReference type="NCBI Taxonomy" id="3880"/>
    <lineage>
        <taxon>Eukaryota</taxon>
        <taxon>Viridiplantae</taxon>
        <taxon>Streptophyta</taxon>
        <taxon>Embryophyta</taxon>
        <taxon>Tracheophyta</taxon>
        <taxon>Spermatophyta</taxon>
        <taxon>Magnoliopsida</taxon>
        <taxon>eudicotyledons</taxon>
        <taxon>Gunneridae</taxon>
        <taxon>Pentapetalae</taxon>
        <taxon>rosids</taxon>
        <taxon>fabids</taxon>
        <taxon>Fabales</taxon>
        <taxon>Fabaceae</taxon>
        <taxon>Papilionoideae</taxon>
        <taxon>50 kb inversion clade</taxon>
        <taxon>NPAAA clade</taxon>
        <taxon>Hologalegina</taxon>
        <taxon>IRL clade</taxon>
        <taxon>Trifolieae</taxon>
        <taxon>Medicago</taxon>
    </lineage>
</organism>
<dbReference type="Pfam" id="PF07127">
    <property type="entry name" value="Nodulin_late"/>
    <property type="match status" value="1"/>
</dbReference>
<dbReference type="Proteomes" id="UP000002051">
    <property type="component" value="Chromosome 5"/>
</dbReference>
<evidence type="ECO:0000313" key="6">
    <source>
        <dbReference type="Proteomes" id="UP000002051"/>
    </source>
</evidence>
<protein>
    <submittedName>
        <fullName evidence="3">Nodule Cysteine-Rich (NCR) secreted peptide</fullName>
    </submittedName>
    <submittedName>
        <fullName evidence="4">Putative Late nodulin</fullName>
    </submittedName>
</protein>
<reference evidence="5" key="3">
    <citation type="submission" date="2015-04" db="UniProtKB">
        <authorList>
            <consortium name="EnsemblPlants"/>
        </authorList>
    </citation>
    <scope>IDENTIFICATION</scope>
    <source>
        <strain evidence="5">cv. Jemalong A17</strain>
    </source>
</reference>
<name>G7K5W8_MEDTR</name>
<sequence>MAEIIKFVYVMILFLFLFLVAAEDIGGNCECIRDEDCFKQKRDEDCHKEYCMIFYVHKCENYKCVCAGMFN</sequence>
<accession>G7K5W8</accession>
<dbReference type="GO" id="GO:0046872">
    <property type="term" value="F:metal ion binding"/>
    <property type="evidence" value="ECO:0007669"/>
    <property type="project" value="InterPro"/>
</dbReference>
<feature type="domain" description="Late nodulin" evidence="2">
    <location>
        <begin position="1"/>
        <end position="40"/>
    </location>
</feature>
<reference evidence="3 6" key="1">
    <citation type="journal article" date="2011" name="Nature">
        <title>The Medicago genome provides insight into the evolution of rhizobial symbioses.</title>
        <authorList>
            <person name="Young N.D."/>
            <person name="Debelle F."/>
            <person name="Oldroyd G.E."/>
            <person name="Geurts R."/>
            <person name="Cannon S.B."/>
            <person name="Udvardi M.K."/>
            <person name="Benedito V.A."/>
            <person name="Mayer K.F."/>
            <person name="Gouzy J."/>
            <person name="Schoof H."/>
            <person name="Van de Peer Y."/>
            <person name="Proost S."/>
            <person name="Cook D.R."/>
            <person name="Meyers B.C."/>
            <person name="Spannagl M."/>
            <person name="Cheung F."/>
            <person name="De Mita S."/>
            <person name="Krishnakumar V."/>
            <person name="Gundlach H."/>
            <person name="Zhou S."/>
            <person name="Mudge J."/>
            <person name="Bharti A.K."/>
            <person name="Murray J.D."/>
            <person name="Naoumkina M.A."/>
            <person name="Rosen B."/>
            <person name="Silverstein K.A."/>
            <person name="Tang H."/>
            <person name="Rombauts S."/>
            <person name="Zhao P.X."/>
            <person name="Zhou P."/>
            <person name="Barbe V."/>
            <person name="Bardou P."/>
            <person name="Bechner M."/>
            <person name="Bellec A."/>
            <person name="Berger A."/>
            <person name="Berges H."/>
            <person name="Bidwell S."/>
            <person name="Bisseling T."/>
            <person name="Choisne N."/>
            <person name="Couloux A."/>
            <person name="Denny R."/>
            <person name="Deshpande S."/>
            <person name="Dai X."/>
            <person name="Doyle J.J."/>
            <person name="Dudez A.M."/>
            <person name="Farmer A.D."/>
            <person name="Fouteau S."/>
            <person name="Franken C."/>
            <person name="Gibelin C."/>
            <person name="Gish J."/>
            <person name="Goldstein S."/>
            <person name="Gonzalez A.J."/>
            <person name="Green P.J."/>
            <person name="Hallab A."/>
            <person name="Hartog M."/>
            <person name="Hua A."/>
            <person name="Humphray S.J."/>
            <person name="Jeong D.H."/>
            <person name="Jing Y."/>
            <person name="Jocker A."/>
            <person name="Kenton S.M."/>
            <person name="Kim D.J."/>
            <person name="Klee K."/>
            <person name="Lai H."/>
            <person name="Lang C."/>
            <person name="Lin S."/>
            <person name="Macmil S.L."/>
            <person name="Magdelenat G."/>
            <person name="Matthews L."/>
            <person name="McCorrison J."/>
            <person name="Monaghan E.L."/>
            <person name="Mun J.H."/>
            <person name="Najar F.Z."/>
            <person name="Nicholson C."/>
            <person name="Noirot C."/>
            <person name="O'Bleness M."/>
            <person name="Paule C.R."/>
            <person name="Poulain J."/>
            <person name="Prion F."/>
            <person name="Qin B."/>
            <person name="Qu C."/>
            <person name="Retzel E.F."/>
            <person name="Riddle C."/>
            <person name="Sallet E."/>
            <person name="Samain S."/>
            <person name="Samson N."/>
            <person name="Sanders I."/>
            <person name="Saurat O."/>
            <person name="Scarpelli C."/>
            <person name="Schiex T."/>
            <person name="Segurens B."/>
            <person name="Severin A.J."/>
            <person name="Sherrier D.J."/>
            <person name="Shi R."/>
            <person name="Sims S."/>
            <person name="Singer S.R."/>
            <person name="Sinharoy S."/>
            <person name="Sterck L."/>
            <person name="Viollet A."/>
            <person name="Wang B.B."/>
            <person name="Wang K."/>
            <person name="Wang M."/>
            <person name="Wang X."/>
            <person name="Warfsmann J."/>
            <person name="Weissenbach J."/>
            <person name="White D.D."/>
            <person name="White J.D."/>
            <person name="Wiley G.B."/>
            <person name="Wincker P."/>
            <person name="Xing Y."/>
            <person name="Yang L."/>
            <person name="Yao Z."/>
            <person name="Ying F."/>
            <person name="Zhai J."/>
            <person name="Zhou L."/>
            <person name="Zuber A."/>
            <person name="Denarie J."/>
            <person name="Dixon R.A."/>
            <person name="May G.D."/>
            <person name="Schwartz D.C."/>
            <person name="Rogers J."/>
            <person name="Quetier F."/>
            <person name="Town C.D."/>
            <person name="Roe B.A."/>
        </authorList>
    </citation>
    <scope>NUCLEOTIDE SEQUENCE [LARGE SCALE GENOMIC DNA]</scope>
    <source>
        <strain evidence="3">A17</strain>
        <strain evidence="5 6">cv. Jemalong A17</strain>
    </source>
</reference>
<evidence type="ECO:0000313" key="5">
    <source>
        <dbReference type="EnsemblPlants" id="AES99049"/>
    </source>
</evidence>
<feature type="signal peptide" evidence="1">
    <location>
        <begin position="1"/>
        <end position="22"/>
    </location>
</feature>
<gene>
    <name evidence="3" type="ordered locus">MTR_5g076055</name>
    <name evidence="4" type="ORF">MtrunA17_Chr5g0433131</name>
</gene>
<reference evidence="3 6" key="2">
    <citation type="journal article" date="2014" name="BMC Genomics">
        <title>An improved genome release (version Mt4.0) for the model legume Medicago truncatula.</title>
        <authorList>
            <person name="Tang H."/>
            <person name="Krishnakumar V."/>
            <person name="Bidwell S."/>
            <person name="Rosen B."/>
            <person name="Chan A."/>
            <person name="Zhou S."/>
            <person name="Gentzbittel L."/>
            <person name="Childs K.L."/>
            <person name="Yandell M."/>
            <person name="Gundlach H."/>
            <person name="Mayer K.F."/>
            <person name="Schwartz D.C."/>
            <person name="Town C.D."/>
        </authorList>
    </citation>
    <scope>GENOME REANNOTATION</scope>
    <source>
        <strain evidence="5 6">cv. Jemalong A17</strain>
    </source>
</reference>
<dbReference type="EnsemblPlants" id="AES99049">
    <property type="protein sequence ID" value="AES99049"/>
    <property type="gene ID" value="MTR_5g076055"/>
</dbReference>
<reference evidence="4" key="4">
    <citation type="journal article" date="2018" name="Nat. Plants">
        <title>Whole-genome landscape of Medicago truncatula symbiotic genes.</title>
        <authorList>
            <person name="Pecrix Y."/>
            <person name="Gamas P."/>
            <person name="Carrere S."/>
        </authorList>
    </citation>
    <scope>NUCLEOTIDE SEQUENCE</scope>
    <source>
        <tissue evidence="4">Leaves</tissue>
    </source>
</reference>
<dbReference type="HOGENOM" id="CLU_181053_0_5_1"/>
<dbReference type="Proteomes" id="UP000265566">
    <property type="component" value="Chromosome 5"/>
</dbReference>
<keyword evidence="6" id="KW-1185">Reference proteome</keyword>
<dbReference type="Gramene" id="rna32228">
    <property type="protein sequence ID" value="RHN56778.1"/>
    <property type="gene ID" value="gene32228"/>
</dbReference>
<dbReference type="AlphaFoldDB" id="G7K5W8"/>
<evidence type="ECO:0000313" key="3">
    <source>
        <dbReference type="EMBL" id="AES99049.1"/>
    </source>
</evidence>
<dbReference type="InterPro" id="IPR009810">
    <property type="entry name" value="Nodulin_late_dom"/>
</dbReference>